<proteinExistence type="inferred from homology"/>
<dbReference type="PANTHER" id="PTHR46268">
    <property type="entry name" value="STRESS RESPONSE PROTEIN NHAX"/>
    <property type="match status" value="1"/>
</dbReference>
<dbReference type="Gene3D" id="3.40.50.620">
    <property type="entry name" value="HUPs"/>
    <property type="match status" value="1"/>
</dbReference>
<dbReference type="InterPro" id="IPR006016">
    <property type="entry name" value="UspA"/>
</dbReference>
<comment type="caution">
    <text evidence="2">The sequence shown here is derived from an EMBL/GenBank/DDBJ whole genome shotgun (WGS) entry which is preliminary data.</text>
</comment>
<dbReference type="InterPro" id="IPR006015">
    <property type="entry name" value="Universal_stress_UspA"/>
</dbReference>
<gene>
    <name evidence="2" type="ORF">DXT89_01720</name>
</gene>
<evidence type="ECO:0000313" key="2">
    <source>
        <dbReference type="EMBL" id="KAA3532101.1"/>
    </source>
</evidence>
<dbReference type="AlphaFoldDB" id="A0A368NZM3"/>
<dbReference type="RefSeq" id="WP_060718959.1">
    <property type="nucleotide sequence ID" value="NZ_AP023268.1"/>
</dbReference>
<sequence>MYRKIIVPVDIAQWEKGDKILTKAQSLLDVGGEIVLLTVVEHLPSYLAIDIPHDIIDGAVEEGRTKLAALAASVGPGVTTQLRVGSPAHEILAVAAEQKADLIIIASHIPDFSNYLIGATADRVVRHARCAVLVDR</sequence>
<dbReference type="CDD" id="cd00293">
    <property type="entry name" value="USP-like"/>
    <property type="match status" value="1"/>
</dbReference>
<dbReference type="Pfam" id="PF00582">
    <property type="entry name" value="Usp"/>
    <property type="match status" value="1"/>
</dbReference>
<dbReference type="PRINTS" id="PR01438">
    <property type="entry name" value="UNVRSLSTRESS"/>
</dbReference>
<reference evidence="2 3" key="1">
    <citation type="submission" date="2018-08" db="EMBL/GenBank/DDBJ databases">
        <title>Genome sequencing of Agrobacterium vitis strain ICMP 10754.</title>
        <authorList>
            <person name="Visnovsky S.B."/>
            <person name="Pitman A.R."/>
        </authorList>
    </citation>
    <scope>NUCLEOTIDE SEQUENCE [LARGE SCALE GENOMIC DNA]</scope>
    <source>
        <strain evidence="2 3">ICMP 10754</strain>
    </source>
</reference>
<organism evidence="2 3">
    <name type="scientific">Agrobacterium vitis</name>
    <name type="common">Rhizobium vitis</name>
    <dbReference type="NCBI Taxonomy" id="373"/>
    <lineage>
        <taxon>Bacteria</taxon>
        <taxon>Pseudomonadati</taxon>
        <taxon>Pseudomonadota</taxon>
        <taxon>Alphaproteobacteria</taxon>
        <taxon>Hyphomicrobiales</taxon>
        <taxon>Rhizobiaceae</taxon>
        <taxon>Rhizobium/Agrobacterium group</taxon>
        <taxon>Agrobacterium</taxon>
    </lineage>
</organism>
<dbReference type="InterPro" id="IPR014729">
    <property type="entry name" value="Rossmann-like_a/b/a_fold"/>
</dbReference>
<evidence type="ECO:0000313" key="3">
    <source>
        <dbReference type="Proteomes" id="UP000436911"/>
    </source>
</evidence>
<dbReference type="SUPFAM" id="SSF52402">
    <property type="entry name" value="Adenine nucleotide alpha hydrolases-like"/>
    <property type="match status" value="1"/>
</dbReference>
<dbReference type="Proteomes" id="UP000436911">
    <property type="component" value="Unassembled WGS sequence"/>
</dbReference>
<dbReference type="EMBL" id="QUSG01000001">
    <property type="protein sequence ID" value="KAA3532101.1"/>
    <property type="molecule type" value="Genomic_DNA"/>
</dbReference>
<dbReference type="GeneID" id="60681992"/>
<protein>
    <submittedName>
        <fullName evidence="2">Universal stress protein</fullName>
    </submittedName>
</protein>
<dbReference type="PANTHER" id="PTHR46268:SF6">
    <property type="entry name" value="UNIVERSAL STRESS PROTEIN UP12"/>
    <property type="match status" value="1"/>
</dbReference>
<dbReference type="OrthoDB" id="9792500at2"/>
<name>A0A368NZM3_AGRVI</name>
<evidence type="ECO:0000256" key="1">
    <source>
        <dbReference type="ARBA" id="ARBA00008791"/>
    </source>
</evidence>
<comment type="similarity">
    <text evidence="1">Belongs to the universal stress protein A family.</text>
</comment>
<accession>A0A368NZM3</accession>